<dbReference type="InterPro" id="IPR002401">
    <property type="entry name" value="Cyt_P450_E_grp-I"/>
</dbReference>
<keyword evidence="6 10" id="KW-0560">Oxidoreductase</keyword>
<dbReference type="GO" id="GO:0004497">
    <property type="term" value="F:monooxygenase activity"/>
    <property type="evidence" value="ECO:0007669"/>
    <property type="project" value="UniProtKB-KW"/>
</dbReference>
<keyword evidence="5 9" id="KW-0479">Metal-binding</keyword>
<dbReference type="PRINTS" id="PR00385">
    <property type="entry name" value="P450"/>
</dbReference>
<comment type="pathway">
    <text evidence="2">Secondary metabolite biosynthesis.</text>
</comment>
<accession>A0A0C3RWK5</accession>
<reference evidence="11 12" key="1">
    <citation type="journal article" date="2014" name="PLoS Genet.">
        <title>Analysis of the Phlebiopsis gigantea genome, transcriptome and secretome provides insight into its pioneer colonization strategies of wood.</title>
        <authorList>
            <person name="Hori C."/>
            <person name="Ishida T."/>
            <person name="Igarashi K."/>
            <person name="Samejima M."/>
            <person name="Suzuki H."/>
            <person name="Master E."/>
            <person name="Ferreira P."/>
            <person name="Ruiz-Duenas F.J."/>
            <person name="Held B."/>
            <person name="Canessa P."/>
            <person name="Larrondo L.F."/>
            <person name="Schmoll M."/>
            <person name="Druzhinina I.S."/>
            <person name="Kubicek C.P."/>
            <person name="Gaskell J.A."/>
            <person name="Kersten P."/>
            <person name="St John F."/>
            <person name="Glasner J."/>
            <person name="Sabat G."/>
            <person name="Splinter BonDurant S."/>
            <person name="Syed K."/>
            <person name="Yadav J."/>
            <person name="Mgbeahuruike A.C."/>
            <person name="Kovalchuk A."/>
            <person name="Asiegbu F.O."/>
            <person name="Lackner G."/>
            <person name="Hoffmeister D."/>
            <person name="Rencoret J."/>
            <person name="Gutierrez A."/>
            <person name="Sun H."/>
            <person name="Lindquist E."/>
            <person name="Barry K."/>
            <person name="Riley R."/>
            <person name="Grigoriev I.V."/>
            <person name="Henrissat B."/>
            <person name="Kues U."/>
            <person name="Berka R.M."/>
            <person name="Martinez A.T."/>
            <person name="Covert S.F."/>
            <person name="Blanchette R.A."/>
            <person name="Cullen D."/>
        </authorList>
    </citation>
    <scope>NUCLEOTIDE SEQUENCE [LARGE SCALE GENOMIC DNA]</scope>
    <source>
        <strain evidence="11 12">11061_1 CR5-6</strain>
    </source>
</reference>
<comment type="cofactor">
    <cofactor evidence="1 9">
        <name>heme</name>
        <dbReference type="ChEBI" id="CHEBI:30413"/>
    </cofactor>
</comment>
<name>A0A0C3RWK5_PHLG1</name>
<evidence type="ECO:0008006" key="13">
    <source>
        <dbReference type="Google" id="ProtNLM"/>
    </source>
</evidence>
<keyword evidence="7 9" id="KW-0408">Iron</keyword>
<dbReference type="Pfam" id="PF00067">
    <property type="entry name" value="p450"/>
    <property type="match status" value="1"/>
</dbReference>
<dbReference type="Gene3D" id="1.10.630.10">
    <property type="entry name" value="Cytochrome P450"/>
    <property type="match status" value="1"/>
</dbReference>
<dbReference type="GO" id="GO:0005506">
    <property type="term" value="F:iron ion binding"/>
    <property type="evidence" value="ECO:0007669"/>
    <property type="project" value="InterPro"/>
</dbReference>
<dbReference type="STRING" id="745531.A0A0C3RWK5"/>
<evidence type="ECO:0000256" key="5">
    <source>
        <dbReference type="ARBA" id="ARBA00022723"/>
    </source>
</evidence>
<comment type="similarity">
    <text evidence="3 10">Belongs to the cytochrome P450 family.</text>
</comment>
<keyword evidence="12" id="KW-1185">Reference proteome</keyword>
<dbReference type="InterPro" id="IPR036396">
    <property type="entry name" value="Cyt_P450_sf"/>
</dbReference>
<proteinExistence type="inferred from homology"/>
<evidence type="ECO:0000256" key="6">
    <source>
        <dbReference type="ARBA" id="ARBA00023002"/>
    </source>
</evidence>
<dbReference type="PRINTS" id="PR00463">
    <property type="entry name" value="EP450I"/>
</dbReference>
<dbReference type="Proteomes" id="UP000053257">
    <property type="component" value="Unassembled WGS sequence"/>
</dbReference>
<dbReference type="PANTHER" id="PTHR24305">
    <property type="entry name" value="CYTOCHROME P450"/>
    <property type="match status" value="1"/>
</dbReference>
<keyword evidence="4 9" id="KW-0349">Heme</keyword>
<evidence type="ECO:0000313" key="12">
    <source>
        <dbReference type="Proteomes" id="UP000053257"/>
    </source>
</evidence>
<evidence type="ECO:0000313" key="11">
    <source>
        <dbReference type="EMBL" id="KIP05981.1"/>
    </source>
</evidence>
<evidence type="ECO:0000256" key="2">
    <source>
        <dbReference type="ARBA" id="ARBA00005179"/>
    </source>
</evidence>
<dbReference type="PANTHER" id="PTHR24305:SF166">
    <property type="entry name" value="CYTOCHROME P450 12A4, MITOCHONDRIAL-RELATED"/>
    <property type="match status" value="1"/>
</dbReference>
<dbReference type="OrthoDB" id="1470350at2759"/>
<evidence type="ECO:0000256" key="1">
    <source>
        <dbReference type="ARBA" id="ARBA00001971"/>
    </source>
</evidence>
<dbReference type="EMBL" id="KN840529">
    <property type="protein sequence ID" value="KIP05981.1"/>
    <property type="molecule type" value="Genomic_DNA"/>
</dbReference>
<dbReference type="GO" id="GO:0020037">
    <property type="term" value="F:heme binding"/>
    <property type="evidence" value="ECO:0007669"/>
    <property type="project" value="InterPro"/>
</dbReference>
<sequence length="518" mass="58184">MTSTTLVTLLAAVVAYVLKVLLDFHSAVRSIRNHPGTRTVIDALSPIGMMVVTPIPVLAHGNQRSWKYKHAEYAELGYDILSSVAAFPRVNTDIFVADAAVIKEITTNRSRFPKPVDIYKVISFFGDNIVGTEGDEWKRFRKIIAPSFSERNNRLVWDGTVKIMNDLFEAVWGSKEEVTVDNSTDLTIPIALFIIGVAGFGRSMSWTDDVNPSSDHTMPFKDALHIASSGVFAKAATPNWLLNLAPTEHLREVKTAYPELHQYMTEMVQARRTAEKKVEQHDLFTSLLDANEDEDDGQAKLADSELLGNIFIFLLAGHETTAHTLCFTFGLLALYQEQQEKLYQQIRSVIPEGRIPSALILGRSVFYETLRLFPPVAGVPKTVAEDTALVTADSFGNKVTVPVLQGTSLVLNIAALHYNPRYWDDPHAFKPERFHGDWPRDAFLPFSGGARSCLGRRWFFETEGIAIMTMLVSRYKIEVKEEAEFAGETFAERKERVLRSKRGVTTTPVRMPLVFKRR</sequence>
<gene>
    <name evidence="11" type="ORF">PHLGIDRAFT_107570</name>
</gene>
<evidence type="ECO:0000256" key="9">
    <source>
        <dbReference type="PIRSR" id="PIRSR602401-1"/>
    </source>
</evidence>
<evidence type="ECO:0000256" key="7">
    <source>
        <dbReference type="ARBA" id="ARBA00023004"/>
    </source>
</evidence>
<dbReference type="InterPro" id="IPR001128">
    <property type="entry name" value="Cyt_P450"/>
</dbReference>
<dbReference type="HOGENOM" id="CLU_001570_25_0_1"/>
<evidence type="ECO:0000256" key="3">
    <source>
        <dbReference type="ARBA" id="ARBA00010617"/>
    </source>
</evidence>
<organism evidence="11 12">
    <name type="scientific">Phlebiopsis gigantea (strain 11061_1 CR5-6)</name>
    <name type="common">White-rot fungus</name>
    <name type="synonym">Peniophora gigantea</name>
    <dbReference type="NCBI Taxonomy" id="745531"/>
    <lineage>
        <taxon>Eukaryota</taxon>
        <taxon>Fungi</taxon>
        <taxon>Dikarya</taxon>
        <taxon>Basidiomycota</taxon>
        <taxon>Agaricomycotina</taxon>
        <taxon>Agaricomycetes</taxon>
        <taxon>Polyporales</taxon>
        <taxon>Phanerochaetaceae</taxon>
        <taxon>Phlebiopsis</taxon>
    </lineage>
</organism>
<evidence type="ECO:0000256" key="8">
    <source>
        <dbReference type="ARBA" id="ARBA00023033"/>
    </source>
</evidence>
<dbReference type="InterPro" id="IPR017972">
    <property type="entry name" value="Cyt_P450_CS"/>
</dbReference>
<keyword evidence="8 10" id="KW-0503">Monooxygenase</keyword>
<feature type="binding site" description="axial binding residue" evidence="9">
    <location>
        <position position="453"/>
    </location>
    <ligand>
        <name>heme</name>
        <dbReference type="ChEBI" id="CHEBI:30413"/>
    </ligand>
    <ligandPart>
        <name>Fe</name>
        <dbReference type="ChEBI" id="CHEBI:18248"/>
    </ligandPart>
</feature>
<protein>
    <recommendedName>
        <fullName evidence="13">Cytochrome P450</fullName>
    </recommendedName>
</protein>
<evidence type="ECO:0000256" key="4">
    <source>
        <dbReference type="ARBA" id="ARBA00022617"/>
    </source>
</evidence>
<evidence type="ECO:0000256" key="10">
    <source>
        <dbReference type="RuleBase" id="RU000461"/>
    </source>
</evidence>
<dbReference type="SUPFAM" id="SSF48264">
    <property type="entry name" value="Cytochrome P450"/>
    <property type="match status" value="1"/>
</dbReference>
<dbReference type="PROSITE" id="PS00086">
    <property type="entry name" value="CYTOCHROME_P450"/>
    <property type="match status" value="1"/>
</dbReference>
<dbReference type="InterPro" id="IPR050121">
    <property type="entry name" value="Cytochrome_P450_monoxygenase"/>
</dbReference>
<dbReference type="GO" id="GO:0016705">
    <property type="term" value="F:oxidoreductase activity, acting on paired donors, with incorporation or reduction of molecular oxygen"/>
    <property type="evidence" value="ECO:0007669"/>
    <property type="project" value="InterPro"/>
</dbReference>
<dbReference type="AlphaFoldDB" id="A0A0C3RWK5"/>